<protein>
    <submittedName>
        <fullName evidence="3">FAD-dependent oxidoreductase</fullName>
    </submittedName>
</protein>
<dbReference type="PANTHER" id="PTHR43747">
    <property type="entry name" value="FAD-BINDING PROTEIN"/>
    <property type="match status" value="1"/>
</dbReference>
<proteinExistence type="inferred from homology"/>
<comment type="similarity">
    <text evidence="1">Belongs to the flavin-dependent halogenase family. Bacterial tryptophan halogenase subfamily.</text>
</comment>
<evidence type="ECO:0000313" key="3">
    <source>
        <dbReference type="EMBL" id="NEC62331.1"/>
    </source>
</evidence>
<comment type="caution">
    <text evidence="3">The sequence shown here is derived from an EMBL/GenBank/DDBJ whole genome shotgun (WGS) entry which is preliminary data.</text>
</comment>
<dbReference type="PANTHER" id="PTHR43747:SF1">
    <property type="entry name" value="SLR1998 PROTEIN"/>
    <property type="match status" value="1"/>
</dbReference>
<keyword evidence="4" id="KW-1185">Reference proteome</keyword>
<dbReference type="InterPro" id="IPR036188">
    <property type="entry name" value="FAD/NAD-bd_sf"/>
</dbReference>
<accession>A0ABX0C3M8</accession>
<dbReference type="EMBL" id="JAAGNC010000212">
    <property type="protein sequence ID" value="NEC62331.1"/>
    <property type="molecule type" value="Genomic_DNA"/>
</dbReference>
<name>A0ABX0C3M8_9PSEU</name>
<reference evidence="3 4" key="1">
    <citation type="submission" date="2020-01" db="EMBL/GenBank/DDBJ databases">
        <title>Insect and environment-associated Actinomycetes.</title>
        <authorList>
            <person name="Currrie C."/>
            <person name="Chevrette M."/>
            <person name="Carlson C."/>
            <person name="Stubbendieck R."/>
            <person name="Wendt-Pienkowski E."/>
        </authorList>
    </citation>
    <scope>NUCLEOTIDE SEQUENCE [LARGE SCALE GENOMIC DNA]</scope>
    <source>
        <strain evidence="3 4">SID8386</strain>
    </source>
</reference>
<evidence type="ECO:0000259" key="2">
    <source>
        <dbReference type="Pfam" id="PF01494"/>
    </source>
</evidence>
<dbReference type="SUPFAM" id="SSF51905">
    <property type="entry name" value="FAD/NAD(P)-binding domain"/>
    <property type="match status" value="1"/>
</dbReference>
<dbReference type="Proteomes" id="UP000470404">
    <property type="component" value="Unassembled WGS sequence"/>
</dbReference>
<evidence type="ECO:0000256" key="1">
    <source>
        <dbReference type="ARBA" id="ARBA00038396"/>
    </source>
</evidence>
<dbReference type="Gene3D" id="3.50.50.60">
    <property type="entry name" value="FAD/NAD(P)-binding domain"/>
    <property type="match status" value="1"/>
</dbReference>
<feature type="domain" description="FAD-binding" evidence="2">
    <location>
        <begin position="3"/>
        <end position="334"/>
    </location>
</feature>
<dbReference type="Pfam" id="PF01494">
    <property type="entry name" value="FAD_binding_3"/>
    <property type="match status" value="1"/>
</dbReference>
<dbReference type="InterPro" id="IPR050816">
    <property type="entry name" value="Flavin-dep_Halogenase_NPB"/>
</dbReference>
<dbReference type="PRINTS" id="PR00420">
    <property type="entry name" value="RNGMNOXGNASE"/>
</dbReference>
<dbReference type="InterPro" id="IPR002938">
    <property type="entry name" value="FAD-bd"/>
</dbReference>
<evidence type="ECO:0000313" key="4">
    <source>
        <dbReference type="Proteomes" id="UP000470404"/>
    </source>
</evidence>
<gene>
    <name evidence="3" type="ORF">G3I59_43695</name>
</gene>
<sequence length="464" mass="50382">MVRMVIVGAGIAGLSAALFAARRGHEVVLVERDAARPEGGADEVFASWRRPGVPQFRHSHKFLGRAVGVLLEEEPALVAELLAAGVRKTPVNRFDAGRGEPAEYALAARRPVFEAVLRRAVERRSGVELVLGRRVTGLRADRSGESVLVRGVELDDGRRLGSDLVVDASGRRSPVLRRMLRARLPPPETQHCGFVYLSRHYRLSPGRELPPMDRPLALHLGYAAALVFPGDNDTFSLSLTFATEDRLRHALRDPRVWDRFVAAVPHTARWAERGVPRGGVDGMSGIDNRWQRMPAADGPAIGGLVSIGDAAIQTNPTYGRGAAMAMMHAQHLARSAGEAEGDPAGYVAGFGAWTERHLGVWFRAQLAADRTGVARIEAGLRGARHEDTRAPFARLMAGMEAMASEDEVVGRGLGRMAHLLITPAQLLSDREVVRRVTRRLGETAVPEPRAQGPSRAEFESLVAC</sequence>
<organism evidence="3 4">
    <name type="scientific">Amycolatopsis rubida</name>
    <dbReference type="NCBI Taxonomy" id="112413"/>
    <lineage>
        <taxon>Bacteria</taxon>
        <taxon>Bacillati</taxon>
        <taxon>Actinomycetota</taxon>
        <taxon>Actinomycetes</taxon>
        <taxon>Pseudonocardiales</taxon>
        <taxon>Pseudonocardiaceae</taxon>
        <taxon>Amycolatopsis</taxon>
    </lineage>
</organism>